<dbReference type="InterPro" id="IPR038690">
    <property type="entry name" value="NusG_2_sf"/>
</dbReference>
<protein>
    <submittedName>
        <fullName evidence="1">NusG domain II-containing protein</fullName>
    </submittedName>
</protein>
<reference evidence="1 2" key="1">
    <citation type="submission" date="2021-10" db="EMBL/GenBank/DDBJ databases">
        <title>Anaerobic single-cell dispensing facilitates the cultivation of human gut bacteria.</title>
        <authorList>
            <person name="Afrizal A."/>
        </authorList>
    </citation>
    <scope>NUCLEOTIDE SEQUENCE [LARGE SCALE GENOMIC DNA]</scope>
    <source>
        <strain evidence="1 2">CLA-AA-H244</strain>
    </source>
</reference>
<dbReference type="CDD" id="cd09911">
    <property type="entry name" value="Lin0431_like"/>
    <property type="match status" value="1"/>
</dbReference>
<dbReference type="Proteomes" id="UP001199355">
    <property type="component" value="Unassembled WGS sequence"/>
</dbReference>
<gene>
    <name evidence="1" type="ORF">LKD45_07950</name>
</gene>
<evidence type="ECO:0000313" key="1">
    <source>
        <dbReference type="EMBL" id="MCC2167624.1"/>
    </source>
</evidence>
<keyword evidence="2" id="KW-1185">Reference proteome</keyword>
<sequence>MIAAVILAAAAAVFFFQVKNRTSGTVYAIVEQDSKELMRLPLSEPGEYRISDGDSYNVIEITEGGVRMKEADCPDQICVSRGLIQKSGQSIVCLPHRLVIRLEQLGDQELDAVVE</sequence>
<name>A0AAE3ATR9_9FIRM</name>
<dbReference type="AlphaFoldDB" id="A0AAE3ATR9"/>
<dbReference type="Gene3D" id="2.60.320.10">
    <property type="entry name" value="N-utilization substance G protein NusG, insert domain"/>
    <property type="match status" value="1"/>
</dbReference>
<proteinExistence type="predicted"/>
<evidence type="ECO:0000313" key="2">
    <source>
        <dbReference type="Proteomes" id="UP001199355"/>
    </source>
</evidence>
<comment type="caution">
    <text evidence="1">The sequence shown here is derived from an EMBL/GenBank/DDBJ whole genome shotgun (WGS) entry which is preliminary data.</text>
</comment>
<accession>A0AAE3ATR9</accession>
<organism evidence="1 2">
    <name type="scientific">Gallintestinimicrobium propionicum</name>
    <dbReference type="NCBI Taxonomy" id="2981770"/>
    <lineage>
        <taxon>Bacteria</taxon>
        <taxon>Bacillati</taxon>
        <taxon>Bacillota</taxon>
        <taxon>Clostridia</taxon>
        <taxon>Lachnospirales</taxon>
        <taxon>Lachnospiraceae</taxon>
        <taxon>Gallintestinimicrobium</taxon>
    </lineage>
</organism>
<dbReference type="EMBL" id="JAJEQF010000016">
    <property type="protein sequence ID" value="MCC2167624.1"/>
    <property type="molecule type" value="Genomic_DNA"/>
</dbReference>
<dbReference type="RefSeq" id="WP_021915328.1">
    <property type="nucleotide sequence ID" value="NZ_JAJEQF010000016.1"/>
</dbReference>
<dbReference type="Pfam" id="PF07009">
    <property type="entry name" value="NusG_II"/>
    <property type="match status" value="1"/>
</dbReference>